<comment type="catalytic activity">
    <reaction evidence="6">
        <text>DNA(n) + a 2'-deoxyribonucleoside 5'-triphosphate = DNA(n+1) + diphosphate</text>
        <dbReference type="Rhea" id="RHEA:22508"/>
        <dbReference type="Rhea" id="RHEA-COMP:17339"/>
        <dbReference type="Rhea" id="RHEA-COMP:17340"/>
        <dbReference type="ChEBI" id="CHEBI:33019"/>
        <dbReference type="ChEBI" id="CHEBI:61560"/>
        <dbReference type="ChEBI" id="CHEBI:173112"/>
        <dbReference type="EC" id="2.7.7.7"/>
    </reaction>
</comment>
<reference evidence="8" key="1">
    <citation type="submission" date="2020-04" db="EMBL/GenBank/DDBJ databases">
        <authorList>
            <person name="Chiriac C."/>
            <person name="Salcher M."/>
            <person name="Ghai R."/>
            <person name="Kavagutti S V."/>
        </authorList>
    </citation>
    <scope>NUCLEOTIDE SEQUENCE</scope>
</reference>
<dbReference type="InterPro" id="IPR041931">
    <property type="entry name" value="DNA_pol3_alpha_thumb_dom"/>
</dbReference>
<dbReference type="EMBL" id="LR796551">
    <property type="protein sequence ID" value="CAB4151024.1"/>
    <property type="molecule type" value="Genomic_DNA"/>
</dbReference>
<organism evidence="8">
    <name type="scientific">uncultured Caudovirales phage</name>
    <dbReference type="NCBI Taxonomy" id="2100421"/>
    <lineage>
        <taxon>Viruses</taxon>
        <taxon>Duplodnaviria</taxon>
        <taxon>Heunggongvirae</taxon>
        <taxon>Uroviricota</taxon>
        <taxon>Caudoviricetes</taxon>
        <taxon>Peduoviridae</taxon>
        <taxon>Maltschvirus</taxon>
        <taxon>Maltschvirus maltsch</taxon>
    </lineage>
</organism>
<dbReference type="Gene3D" id="1.10.150.870">
    <property type="match status" value="1"/>
</dbReference>
<feature type="domain" description="Polymerase/histidinol phosphatase N-terminal" evidence="7">
    <location>
        <begin position="4"/>
        <end position="71"/>
    </location>
</feature>
<dbReference type="InterPro" id="IPR016195">
    <property type="entry name" value="Pol/histidinol_Pase-like"/>
</dbReference>
<name>A0A6J5MVP1_9CAUD</name>
<dbReference type="Gene3D" id="1.10.10.1600">
    <property type="entry name" value="Bacterial DNA polymerase III alpha subunit, thumb domain"/>
    <property type="match status" value="1"/>
</dbReference>
<dbReference type="GO" id="GO:0003887">
    <property type="term" value="F:DNA-directed DNA polymerase activity"/>
    <property type="evidence" value="ECO:0007669"/>
    <property type="project" value="UniProtKB-KW"/>
</dbReference>
<evidence type="ECO:0000259" key="7">
    <source>
        <dbReference type="SMART" id="SM00481"/>
    </source>
</evidence>
<evidence type="ECO:0000313" key="10">
    <source>
        <dbReference type="EMBL" id="CAB4179830.1"/>
    </source>
</evidence>
<accession>A0A6J5MVP1</accession>
<dbReference type="EMBL" id="LR797080">
    <property type="protein sequence ID" value="CAB4185423.1"/>
    <property type="molecule type" value="Genomic_DNA"/>
</dbReference>
<dbReference type="EMBL" id="LR797131">
    <property type="protein sequence ID" value="CAB4189025.1"/>
    <property type="molecule type" value="Genomic_DNA"/>
</dbReference>
<evidence type="ECO:0000256" key="4">
    <source>
        <dbReference type="ARBA" id="ARBA00022705"/>
    </source>
</evidence>
<evidence type="ECO:0000313" key="14">
    <source>
        <dbReference type="EMBL" id="CAB4217899.1"/>
    </source>
</evidence>
<evidence type="ECO:0000313" key="8">
    <source>
        <dbReference type="EMBL" id="CAB4151024.1"/>
    </source>
</evidence>
<proteinExistence type="predicted"/>
<evidence type="ECO:0000313" key="15">
    <source>
        <dbReference type="EMBL" id="CAB5231602.1"/>
    </source>
</evidence>
<dbReference type="InterPro" id="IPR003141">
    <property type="entry name" value="Pol/His_phosphatase_N"/>
</dbReference>
<evidence type="ECO:0000256" key="5">
    <source>
        <dbReference type="ARBA" id="ARBA00022932"/>
    </source>
</evidence>
<evidence type="ECO:0000313" key="11">
    <source>
        <dbReference type="EMBL" id="CAB4185423.1"/>
    </source>
</evidence>
<sequence length="1091" mass="124005">MSFTHLHVHSQYSLMDGLCSPHELLTAAKNLGHTSLAITDHGTLSSHRDMQIAAKELDMKPILGLEAYISETDRFDKRDIRVRDDNTSVFNHIILLSKNQQGLSNLQKLSQIAWTEGFYRKPRIDLEILDQYGDGLIVLSGCLNGLICKAIERENEEKAFELTRWFKNRFGDDFYMEVQPHNPVEMNTKLLEIADTLGVKPVTTSDCHFATEDQRAVEEALLILSTKPNMNKEATYESGKAKKNIFERFNHLYPERPISFQDIDVFVDSLENIKKAYVKAGITRTDIYENTMEISNKVGEYDFHQNLSLLPQPKKDADKQLLEMCKNSMVERGLDNEEYIARLNEELGVIKDKDFASYFLVVADMINWAKENDIMVGPGRGSAAGSLVCYLLGITEVDPIKYDLLFFRFINPERNDFPDIDTDFADRRRGEVKEYLRKKFKNVASISTFQLFKDKGVIRDVARVFNIPLGEVNKALKTVDTFEQFEDSSDTILFREKYPEVVKFSSQLRGRIRGVGVHAAGVVVAKEDISKYAPIETRNDPSDTVSGRIPVVGYDMDQAASIGLIKLDALGLKTLSVIDDTLKMIEHRKKKKIILKDLPLDDKAIFKDLSNGYTKGVFQAEATPYTNLLIKMGVDNFEDLAASNALVRPGAMNTVGAAYVARKRGTEDVTYIHPILKEFTERTYGVIIYQEQVMQACVHLGGMSWAEADKVRKIIGKKREAKEFDQFKDRFVEGAKRLISKEQAEALWHDFEAHAGYSFNRSHAIAYSMLSYWTAWLKHYHPLEFLFAILKNEGDKDARTEYLLEAKRLNLKVLLPHVNESELDFSIQGNSIRFGLSNIKFISDGIAKKIIATRPFKDFKNLQEISTAKGSGINSRAITALNMVGAAAFGDNERSGNESENYYEYLGIPKFEVQGLTPFIRSQINPLEDFLEEGCFILMAMVKSIKKGTGWSRVELVDDTGSIGIFHTENTQIETGNMYFFLVGDNRIHRYVNIDDVVKHKDDPFVHYLYATSVEIPDDKWKVVDFTHYKTKQHKMMAHIIMCDNKKILKRVIVFPALYTRAMGKMSAGSICEVTFNTLDDGITTAVKEII</sequence>
<dbReference type="EMBL" id="LR797188">
    <property type="protein sequence ID" value="CAB4192630.1"/>
    <property type="molecule type" value="Genomic_DNA"/>
</dbReference>
<dbReference type="PANTHER" id="PTHR32294">
    <property type="entry name" value="DNA POLYMERASE III SUBUNIT ALPHA"/>
    <property type="match status" value="1"/>
</dbReference>
<dbReference type="EMBL" id="LR797455">
    <property type="protein sequence ID" value="CAB4217899.1"/>
    <property type="molecule type" value="Genomic_DNA"/>
</dbReference>
<dbReference type="EMBL" id="LR796983">
    <property type="protein sequence ID" value="CAB4179830.1"/>
    <property type="molecule type" value="Genomic_DNA"/>
</dbReference>
<dbReference type="EMBL" id="LR796915">
    <property type="protein sequence ID" value="CAB4174498.1"/>
    <property type="molecule type" value="Genomic_DNA"/>
</dbReference>
<dbReference type="Pfam" id="PF14579">
    <property type="entry name" value="HHH_6"/>
    <property type="match status" value="1"/>
</dbReference>
<evidence type="ECO:0000256" key="2">
    <source>
        <dbReference type="ARBA" id="ARBA00022679"/>
    </source>
</evidence>
<dbReference type="EMBL" id="LR798431">
    <property type="protein sequence ID" value="CAB5231602.1"/>
    <property type="molecule type" value="Genomic_DNA"/>
</dbReference>
<evidence type="ECO:0000256" key="3">
    <source>
        <dbReference type="ARBA" id="ARBA00022695"/>
    </source>
</evidence>
<evidence type="ECO:0000313" key="13">
    <source>
        <dbReference type="EMBL" id="CAB4192630.1"/>
    </source>
</evidence>
<keyword evidence="5" id="KW-0239">DNA-directed DNA polymerase</keyword>
<dbReference type="InterPro" id="IPR011708">
    <property type="entry name" value="DNA_pol3_alpha_NTPase_dom"/>
</dbReference>
<dbReference type="EC" id="2.7.7.7" evidence="1"/>
<evidence type="ECO:0000256" key="6">
    <source>
        <dbReference type="ARBA" id="ARBA00049244"/>
    </source>
</evidence>
<dbReference type="SMART" id="SM00481">
    <property type="entry name" value="POLIIIAc"/>
    <property type="match status" value="1"/>
</dbReference>
<dbReference type="Pfam" id="PF17657">
    <property type="entry name" value="DNA_pol3_finger"/>
    <property type="match status" value="1"/>
</dbReference>
<protein>
    <recommendedName>
        <fullName evidence="1">DNA-directed DNA polymerase</fullName>
        <ecNumber evidence="1">2.7.7.7</ecNumber>
    </recommendedName>
</protein>
<dbReference type="InterPro" id="IPR004805">
    <property type="entry name" value="DnaE2/DnaE/PolC"/>
</dbReference>
<dbReference type="GO" id="GO:0006260">
    <property type="term" value="P:DNA replication"/>
    <property type="evidence" value="ECO:0007669"/>
    <property type="project" value="UniProtKB-KW"/>
</dbReference>
<keyword evidence="4" id="KW-0235">DNA replication</keyword>
<dbReference type="NCBIfam" id="TIGR00594">
    <property type="entry name" value="polc"/>
    <property type="match status" value="1"/>
</dbReference>
<keyword evidence="3" id="KW-0548">Nucleotidyltransferase</keyword>
<dbReference type="InterPro" id="IPR040982">
    <property type="entry name" value="DNA_pol3_finger"/>
</dbReference>
<dbReference type="GO" id="GO:0008408">
    <property type="term" value="F:3'-5' exonuclease activity"/>
    <property type="evidence" value="ECO:0007669"/>
    <property type="project" value="InterPro"/>
</dbReference>
<dbReference type="Pfam" id="PF07733">
    <property type="entry name" value="DNA_pol3_alpha"/>
    <property type="match status" value="1"/>
</dbReference>
<dbReference type="Gene3D" id="3.20.20.140">
    <property type="entry name" value="Metal-dependent hydrolases"/>
    <property type="match status" value="1"/>
</dbReference>
<evidence type="ECO:0000256" key="1">
    <source>
        <dbReference type="ARBA" id="ARBA00012417"/>
    </source>
</evidence>
<keyword evidence="2" id="KW-0808">Transferase</keyword>
<dbReference type="Pfam" id="PF02811">
    <property type="entry name" value="PHP"/>
    <property type="match status" value="1"/>
</dbReference>
<evidence type="ECO:0000313" key="9">
    <source>
        <dbReference type="EMBL" id="CAB4174498.1"/>
    </source>
</evidence>
<dbReference type="SUPFAM" id="SSF89550">
    <property type="entry name" value="PHP domain-like"/>
    <property type="match status" value="1"/>
</dbReference>
<evidence type="ECO:0000313" key="12">
    <source>
        <dbReference type="EMBL" id="CAB4189025.1"/>
    </source>
</evidence>
<dbReference type="InterPro" id="IPR029460">
    <property type="entry name" value="DNAPol_HHH"/>
</dbReference>
<dbReference type="InterPro" id="IPR004013">
    <property type="entry name" value="PHP_dom"/>
</dbReference>
<dbReference type="PANTHER" id="PTHR32294:SF0">
    <property type="entry name" value="DNA POLYMERASE III SUBUNIT ALPHA"/>
    <property type="match status" value="1"/>
</dbReference>
<gene>
    <name evidence="10" type="ORF">UFOVP1032_120</name>
    <name evidence="11" type="ORF">UFOVP1125_36</name>
    <name evidence="12" type="ORF">UFOVP1173_134</name>
    <name evidence="13" type="ORF">UFOVP1241_52</name>
    <name evidence="14" type="ORF">UFOVP1491_120</name>
    <name evidence="15" type="ORF">UFOVP1579_120</name>
    <name evidence="8" type="ORF">UFOVP575_105</name>
    <name evidence="9" type="ORF">UFOVP963_55</name>
</gene>